<dbReference type="PANTHER" id="PTHR34310">
    <property type="entry name" value="DUF427 DOMAIN PROTEIN (AFU_ORTHOLOGUE AFUA_3G02220)"/>
    <property type="match status" value="1"/>
</dbReference>
<gene>
    <name evidence="2" type="ORF">SOO65_17600</name>
</gene>
<accession>A0AAX4HMH4</accession>
<dbReference type="InterPro" id="IPR007361">
    <property type="entry name" value="DUF427"/>
</dbReference>
<dbReference type="RefSeq" id="WP_321393444.1">
    <property type="nucleotide sequence ID" value="NZ_CP139487.1"/>
</dbReference>
<evidence type="ECO:0000313" key="2">
    <source>
        <dbReference type="EMBL" id="WPU64512.1"/>
    </source>
</evidence>
<dbReference type="InterPro" id="IPR038694">
    <property type="entry name" value="DUF427_sf"/>
</dbReference>
<keyword evidence="3" id="KW-1185">Reference proteome</keyword>
<dbReference type="PANTHER" id="PTHR34310:SF9">
    <property type="entry name" value="BLR5716 PROTEIN"/>
    <property type="match status" value="1"/>
</dbReference>
<name>A0AAX4HMH4_9BACT</name>
<dbReference type="Proteomes" id="UP001324634">
    <property type="component" value="Chromosome"/>
</dbReference>
<protein>
    <submittedName>
        <fullName evidence="2">DUF427 domain-containing protein</fullName>
    </submittedName>
</protein>
<dbReference type="EMBL" id="CP139487">
    <property type="protein sequence ID" value="WPU64512.1"/>
    <property type="molecule type" value="Genomic_DNA"/>
</dbReference>
<evidence type="ECO:0000259" key="1">
    <source>
        <dbReference type="Pfam" id="PF04248"/>
    </source>
</evidence>
<proteinExistence type="predicted"/>
<dbReference type="AlphaFoldDB" id="A0AAX4HMH4"/>
<sequence length="115" mass="13253">MVTSAGIETQRIDERVQVFLDGVMIADSINAIKLLEPGHEPVYYIPKNDLHEIDLAKFDDYHCPFKGEAELLTVKQGSKQFENVAWSYEEPFDELSELKGRVAFYEDKVDQIRVM</sequence>
<dbReference type="KEGG" id="psti:SOO65_17600"/>
<reference evidence="2 3" key="1">
    <citation type="submission" date="2023-11" db="EMBL/GenBank/DDBJ databases">
        <title>Peredibacter starrii A3.12.</title>
        <authorList>
            <person name="Mitchell R.J."/>
        </authorList>
    </citation>
    <scope>NUCLEOTIDE SEQUENCE [LARGE SCALE GENOMIC DNA]</scope>
    <source>
        <strain evidence="2 3">A3.12</strain>
    </source>
</reference>
<organism evidence="2 3">
    <name type="scientific">Peredibacter starrii</name>
    <dbReference type="NCBI Taxonomy" id="28202"/>
    <lineage>
        <taxon>Bacteria</taxon>
        <taxon>Pseudomonadati</taxon>
        <taxon>Bdellovibrionota</taxon>
        <taxon>Bacteriovoracia</taxon>
        <taxon>Bacteriovoracales</taxon>
        <taxon>Bacteriovoracaceae</taxon>
        <taxon>Peredibacter</taxon>
    </lineage>
</organism>
<feature type="domain" description="DUF427" evidence="1">
    <location>
        <begin position="16"/>
        <end position="106"/>
    </location>
</feature>
<dbReference type="Pfam" id="PF04248">
    <property type="entry name" value="NTP_transf_9"/>
    <property type="match status" value="1"/>
</dbReference>
<dbReference type="Gene3D" id="2.170.150.40">
    <property type="entry name" value="Domain of unknown function (DUF427)"/>
    <property type="match status" value="1"/>
</dbReference>
<evidence type="ECO:0000313" key="3">
    <source>
        <dbReference type="Proteomes" id="UP001324634"/>
    </source>
</evidence>